<evidence type="ECO:0000313" key="2">
    <source>
        <dbReference type="EMBL" id="CAD2166511.1"/>
    </source>
</evidence>
<dbReference type="Proteomes" id="UP000580250">
    <property type="component" value="Unassembled WGS sequence"/>
</dbReference>
<evidence type="ECO:0000256" key="1">
    <source>
        <dbReference type="SAM" id="Phobius"/>
    </source>
</evidence>
<dbReference type="AlphaFoldDB" id="A0A6V7UVK1"/>
<dbReference type="EMBL" id="CAJEWN010000118">
    <property type="protein sequence ID" value="CAD2166511.1"/>
    <property type="molecule type" value="Genomic_DNA"/>
</dbReference>
<keyword evidence="1" id="KW-1133">Transmembrane helix</keyword>
<protein>
    <submittedName>
        <fullName evidence="2">Uncharacterized protein</fullName>
    </submittedName>
</protein>
<name>A0A6V7UVK1_MELEN</name>
<proteinExistence type="predicted"/>
<sequence>MFLARYGNEDILILLNYIKFLFTNFIANVNNSAFQIVYWIFKFMFSNNSILYPIKLISVQ</sequence>
<keyword evidence="1" id="KW-0472">Membrane</keyword>
<reference evidence="2 3" key="1">
    <citation type="submission" date="2020-08" db="EMBL/GenBank/DDBJ databases">
        <authorList>
            <person name="Koutsovoulos G."/>
            <person name="Danchin GJ E."/>
        </authorList>
    </citation>
    <scope>NUCLEOTIDE SEQUENCE [LARGE SCALE GENOMIC DNA]</scope>
</reference>
<feature type="transmembrane region" description="Helical" evidence="1">
    <location>
        <begin position="20"/>
        <end position="41"/>
    </location>
</feature>
<organism evidence="2 3">
    <name type="scientific">Meloidogyne enterolobii</name>
    <name type="common">Root-knot nematode worm</name>
    <name type="synonym">Meloidogyne mayaguensis</name>
    <dbReference type="NCBI Taxonomy" id="390850"/>
    <lineage>
        <taxon>Eukaryota</taxon>
        <taxon>Metazoa</taxon>
        <taxon>Ecdysozoa</taxon>
        <taxon>Nematoda</taxon>
        <taxon>Chromadorea</taxon>
        <taxon>Rhabditida</taxon>
        <taxon>Tylenchina</taxon>
        <taxon>Tylenchomorpha</taxon>
        <taxon>Tylenchoidea</taxon>
        <taxon>Meloidogynidae</taxon>
        <taxon>Meloidogyninae</taxon>
        <taxon>Meloidogyne</taxon>
    </lineage>
</organism>
<evidence type="ECO:0000313" key="3">
    <source>
        <dbReference type="Proteomes" id="UP000580250"/>
    </source>
</evidence>
<accession>A0A6V7UVK1</accession>
<keyword evidence="1" id="KW-0812">Transmembrane</keyword>
<comment type="caution">
    <text evidence="2">The sequence shown here is derived from an EMBL/GenBank/DDBJ whole genome shotgun (WGS) entry which is preliminary data.</text>
</comment>
<gene>
    <name evidence="2" type="ORF">MENT_LOCUS17883</name>
</gene>